<feature type="chain" id="PRO_5040111372" description="Apple domain-containing protein" evidence="3">
    <location>
        <begin position="20"/>
        <end position="372"/>
    </location>
</feature>
<dbReference type="PROSITE" id="PS50948">
    <property type="entry name" value="PAN"/>
    <property type="match status" value="3"/>
</dbReference>
<dbReference type="InterPro" id="IPR003609">
    <property type="entry name" value="Pan_app"/>
</dbReference>
<gene>
    <name evidence="5" type="ORF">PLEPLA_LOCUS30658</name>
</gene>
<keyword evidence="1" id="KW-0677">Repeat</keyword>
<feature type="domain" description="Apple" evidence="4">
    <location>
        <begin position="207"/>
        <end position="281"/>
    </location>
</feature>
<dbReference type="PRINTS" id="PR00005">
    <property type="entry name" value="APPLEDOMAIN"/>
</dbReference>
<dbReference type="Pfam" id="PF00024">
    <property type="entry name" value="PAN_1"/>
    <property type="match status" value="3"/>
</dbReference>
<dbReference type="PANTHER" id="PTHR33946">
    <property type="match status" value="1"/>
</dbReference>
<keyword evidence="3" id="KW-0732">Signal</keyword>
<evidence type="ECO:0000256" key="1">
    <source>
        <dbReference type="ARBA" id="ARBA00022737"/>
    </source>
</evidence>
<name>A0A9N7YSM2_PLEPL</name>
<evidence type="ECO:0000256" key="2">
    <source>
        <dbReference type="ARBA" id="ARBA00023157"/>
    </source>
</evidence>
<dbReference type="PANTHER" id="PTHR33946:SF4">
    <property type="entry name" value="COAGULATION FACTOR XI"/>
    <property type="match status" value="1"/>
</dbReference>
<dbReference type="Gene3D" id="3.50.4.10">
    <property type="entry name" value="Hepatocyte Growth Factor"/>
    <property type="match status" value="4"/>
</dbReference>
<dbReference type="GO" id="GO:0005576">
    <property type="term" value="C:extracellular region"/>
    <property type="evidence" value="ECO:0007669"/>
    <property type="project" value="InterPro"/>
</dbReference>
<proteinExistence type="predicted"/>
<feature type="domain" description="Apple" evidence="4">
    <location>
        <begin position="22"/>
        <end position="105"/>
    </location>
</feature>
<feature type="signal peptide" evidence="3">
    <location>
        <begin position="1"/>
        <end position="19"/>
    </location>
</feature>
<evidence type="ECO:0000313" key="5">
    <source>
        <dbReference type="EMBL" id="CAB1442939.1"/>
    </source>
</evidence>
<dbReference type="SUPFAM" id="SSF57414">
    <property type="entry name" value="Hairpin loop containing domain-like"/>
    <property type="match status" value="2"/>
</dbReference>
<dbReference type="CDD" id="cd01100">
    <property type="entry name" value="APPLE_Factor_XI_like"/>
    <property type="match status" value="4"/>
</dbReference>
<dbReference type="InterPro" id="IPR000177">
    <property type="entry name" value="Apple"/>
</dbReference>
<evidence type="ECO:0000256" key="3">
    <source>
        <dbReference type="SAM" id="SignalP"/>
    </source>
</evidence>
<comment type="caution">
    <text evidence="5">The sequence shown here is derived from an EMBL/GenBank/DDBJ whole genome shotgun (WGS) entry which is preliminary data.</text>
</comment>
<dbReference type="AlphaFoldDB" id="A0A9N7YSM2"/>
<evidence type="ECO:0000313" key="6">
    <source>
        <dbReference type="Proteomes" id="UP001153269"/>
    </source>
</evidence>
<dbReference type="PROSITE" id="PS00495">
    <property type="entry name" value="APPLE"/>
    <property type="match status" value="1"/>
</dbReference>
<keyword evidence="2" id="KW-1015">Disulfide bond</keyword>
<dbReference type="Proteomes" id="UP001153269">
    <property type="component" value="Unassembled WGS sequence"/>
</dbReference>
<keyword evidence="6" id="KW-1185">Reference proteome</keyword>
<feature type="domain" description="Apple" evidence="4">
    <location>
        <begin position="113"/>
        <end position="197"/>
    </location>
</feature>
<accession>A0A9N7YSM2</accession>
<sequence>MGTCWILLGLLSLCSLCFSQECAEELMENVDFPGSDLTFLYSPDARHCQQLCTEHPSCLFFTFVRQDWTRDNSHFHCLLKSTPSQEPKVRTPLQGVTSGFSLKNCTSELEQPCQSQLYQNVDFLGSDYKFFFTSSGEECHRICTEDPHCRFFTFANGVFTPSTIIRYKCHLKHSWSVPRTPVIMKEVGAVSGFSHELQMTQYFGTVCQGKLLLNTDIPGHDIGKLPAASAEHCQALCTDKPSCTYFSYTSDDFQCYLKGNPSVMATRAKLGVTSGIPVHFCQMNNSWLQVSHEGVSFQGSDLRSESMDDPDTCQRTCTTDPLCQFYTYFNESYSNPNFRRRCYLKRVITAPAPSKVNKLNNVVSGFSLKNCV</sequence>
<evidence type="ECO:0000259" key="4">
    <source>
        <dbReference type="PROSITE" id="PS50948"/>
    </source>
</evidence>
<reference evidence="5" key="1">
    <citation type="submission" date="2020-03" db="EMBL/GenBank/DDBJ databases">
        <authorList>
            <person name="Weist P."/>
        </authorList>
    </citation>
    <scope>NUCLEOTIDE SEQUENCE</scope>
</reference>
<dbReference type="Pfam" id="PF14295">
    <property type="entry name" value="PAN_4"/>
    <property type="match status" value="1"/>
</dbReference>
<dbReference type="GO" id="GO:0006508">
    <property type="term" value="P:proteolysis"/>
    <property type="evidence" value="ECO:0007669"/>
    <property type="project" value="InterPro"/>
</dbReference>
<dbReference type="SMART" id="SM00223">
    <property type="entry name" value="APPLE"/>
    <property type="match status" value="4"/>
</dbReference>
<protein>
    <recommendedName>
        <fullName evidence="4">Apple domain-containing protein</fullName>
    </recommendedName>
</protein>
<dbReference type="EMBL" id="CADEAL010002968">
    <property type="protein sequence ID" value="CAB1442939.1"/>
    <property type="molecule type" value="Genomic_DNA"/>
</dbReference>
<organism evidence="5 6">
    <name type="scientific">Pleuronectes platessa</name>
    <name type="common">European plaice</name>
    <dbReference type="NCBI Taxonomy" id="8262"/>
    <lineage>
        <taxon>Eukaryota</taxon>
        <taxon>Metazoa</taxon>
        <taxon>Chordata</taxon>
        <taxon>Craniata</taxon>
        <taxon>Vertebrata</taxon>
        <taxon>Euteleostomi</taxon>
        <taxon>Actinopterygii</taxon>
        <taxon>Neopterygii</taxon>
        <taxon>Teleostei</taxon>
        <taxon>Neoteleostei</taxon>
        <taxon>Acanthomorphata</taxon>
        <taxon>Carangaria</taxon>
        <taxon>Pleuronectiformes</taxon>
        <taxon>Pleuronectoidei</taxon>
        <taxon>Pleuronectidae</taxon>
        <taxon>Pleuronectes</taxon>
    </lineage>
</organism>